<reference evidence="6" key="1">
    <citation type="submission" date="2018-06" db="EMBL/GenBank/DDBJ databases">
        <authorList>
            <person name="Zhirakovskaya E."/>
        </authorList>
    </citation>
    <scope>NUCLEOTIDE SEQUENCE</scope>
</reference>
<keyword evidence="6" id="KW-0282">Flagellum</keyword>
<dbReference type="InterPro" id="IPR006300">
    <property type="entry name" value="FlgB"/>
</dbReference>
<keyword evidence="6" id="KW-0969">Cilium</keyword>
<dbReference type="Pfam" id="PF00460">
    <property type="entry name" value="Flg_bb_rod"/>
    <property type="match status" value="1"/>
</dbReference>
<dbReference type="GO" id="GO:0030694">
    <property type="term" value="C:bacterial-type flagellum basal body, rod"/>
    <property type="evidence" value="ECO:0007669"/>
    <property type="project" value="InterPro"/>
</dbReference>
<evidence type="ECO:0000313" key="6">
    <source>
        <dbReference type="EMBL" id="VAX04768.1"/>
    </source>
</evidence>
<evidence type="ECO:0000256" key="1">
    <source>
        <dbReference type="ARBA" id="ARBA00004117"/>
    </source>
</evidence>
<feature type="region of interest" description="Disordered" evidence="4">
    <location>
        <begin position="57"/>
        <end position="78"/>
    </location>
</feature>
<keyword evidence="3" id="KW-0975">Bacterial flagellum</keyword>
<evidence type="ECO:0000256" key="3">
    <source>
        <dbReference type="ARBA" id="ARBA00023143"/>
    </source>
</evidence>
<comment type="subcellular location">
    <subcellularLocation>
        <location evidence="1">Bacterial flagellum basal body</location>
    </subcellularLocation>
</comment>
<dbReference type="InterPro" id="IPR001444">
    <property type="entry name" value="Flag_bb_rod_N"/>
</dbReference>
<protein>
    <submittedName>
        <fullName evidence="6">Flagellar basal-body rod protein FlgB</fullName>
    </submittedName>
</protein>
<organism evidence="6">
    <name type="scientific">hydrothermal vent metagenome</name>
    <dbReference type="NCBI Taxonomy" id="652676"/>
    <lineage>
        <taxon>unclassified sequences</taxon>
        <taxon>metagenomes</taxon>
        <taxon>ecological metagenomes</taxon>
    </lineage>
</organism>
<comment type="similarity">
    <text evidence="2">Belongs to the flagella basal body rod proteins family.</text>
</comment>
<evidence type="ECO:0000256" key="4">
    <source>
        <dbReference type="SAM" id="MobiDB-lite"/>
    </source>
</evidence>
<keyword evidence="6" id="KW-0966">Cell projection</keyword>
<name>A0A3B1AZX7_9ZZZZ</name>
<proteinExistence type="inferred from homology"/>
<evidence type="ECO:0000259" key="5">
    <source>
        <dbReference type="Pfam" id="PF00460"/>
    </source>
</evidence>
<dbReference type="NCBIfam" id="TIGR01396">
    <property type="entry name" value="FlgB"/>
    <property type="match status" value="1"/>
</dbReference>
<dbReference type="EMBL" id="UOFW01000110">
    <property type="protein sequence ID" value="VAX04768.1"/>
    <property type="molecule type" value="Genomic_DNA"/>
</dbReference>
<accession>A0A3B1AZX7</accession>
<evidence type="ECO:0000256" key="2">
    <source>
        <dbReference type="ARBA" id="ARBA00009677"/>
    </source>
</evidence>
<feature type="domain" description="Flagellar basal body rod protein N-terminal" evidence="5">
    <location>
        <begin position="22"/>
        <end position="39"/>
    </location>
</feature>
<dbReference type="GO" id="GO:0071973">
    <property type="term" value="P:bacterial-type flagellum-dependent cell motility"/>
    <property type="evidence" value="ECO:0007669"/>
    <property type="project" value="InterPro"/>
</dbReference>
<dbReference type="PIRSF" id="PIRSF002889">
    <property type="entry name" value="Rod_FlgB"/>
    <property type="match status" value="1"/>
</dbReference>
<sequence length="138" mass="15306">MDLKSISLFSSLSQKMDWLTERQKVLAQNIANANTPGYTPRDLKKVSFKAQLDQTNATGGLSMQTSERGHMSGARASASRFEIKEQDSHVAMKAPDGNAVVLEDELIKMANTQMEYATAINLYRKHSSMLRLALGKRS</sequence>
<feature type="compositionally biased region" description="Polar residues" evidence="4">
    <location>
        <begin position="57"/>
        <end position="66"/>
    </location>
</feature>
<dbReference type="AlphaFoldDB" id="A0A3B1AZX7"/>
<gene>
    <name evidence="6" type="ORF">MNBD_ALPHA03-1144</name>
</gene>